<evidence type="ECO:0000313" key="8">
    <source>
        <dbReference type="Proteomes" id="UP001382935"/>
    </source>
</evidence>
<keyword evidence="8" id="KW-1185">Reference proteome</keyword>
<dbReference type="InterPro" id="IPR034033">
    <property type="entry name" value="Serralysin-like"/>
</dbReference>
<dbReference type="InterPro" id="IPR006026">
    <property type="entry name" value="Peptidase_Metallo"/>
</dbReference>
<dbReference type="PANTHER" id="PTHR38340:SF1">
    <property type="entry name" value="S-LAYER PROTEIN"/>
    <property type="match status" value="1"/>
</dbReference>
<dbReference type="Pfam" id="PF08548">
    <property type="entry name" value="Peptidase_M10_C"/>
    <property type="match status" value="3"/>
</dbReference>
<dbReference type="Gene3D" id="2.150.10.10">
    <property type="entry name" value="Serralysin-like metalloprotease, C-terminal"/>
    <property type="match status" value="1"/>
</dbReference>
<dbReference type="PRINTS" id="PR00313">
    <property type="entry name" value="CABNDNGRPT"/>
</dbReference>
<sequence length="701" mass="72375">MPVAESNDTVPALDASLDPQAGGSLNGKPIFSATQVAAYLNRTGGGWVDGTNDSGLEGRQNNIGDDNKVITFGFFNTQAQVAANGYTYVANNAQGVPTNYGLAEYFNFAAFTTAQRDATREIMQSWDDVAAVSFRETSADDADMNFGNLASAPTTQAYARIPTASLDTLLGGQVREIGGDSWISASQASNFQLDEGGYGLQTLLHEAGHSLGLSHPGAYNAAPGLSITYGANAEYAQDTRAYSVMSYFNASSLGARHFDFNISTTVYSGVPLIHDIAAIQRMYGADMTTRTGDTVYGFNSNAGRDSYDFTKTPAPIMAIWDAGGNDTIDASGYATRQVIDLTPGSLSSIGGVTFDTAPTYEQVVANRTAAGISNATYTRAVYDTNMAALKANPEVGRLTDNVGIAYGAIIENAIGGSGADTIIGNSVDNILRGNAGNDLLAGGAGNDLLDGGTGDDEMLGGLGNDRFSVDSAGDKVVELADQGIDSVISSVNYALTDNVENLTLTGAAVSGTGNDLDNVITGNALANILVGGAGNDRLVGGDGRDFMTGGSGADVFVAEKNSMKSTGKSGSFSTDTITDFVAGTDKIDLSGFGFTDIRVIGLGANREKGNISIREFDSVKGAETALGYDIDGIDGPSTYTGKVTIVYINIDGGAPDIALSLLGTSGVTANDFLWQTSAASSVDLVGTAGTSGMAMQNYMFG</sequence>
<name>A0ABZ2G063_9SPHN</name>
<dbReference type="InterPro" id="IPR024079">
    <property type="entry name" value="MetalloPept_cat_dom_sf"/>
</dbReference>
<comment type="cofactor">
    <cofactor evidence="1">
        <name>Ca(2+)</name>
        <dbReference type="ChEBI" id="CHEBI:29108"/>
    </cofactor>
</comment>
<evidence type="ECO:0000256" key="1">
    <source>
        <dbReference type="ARBA" id="ARBA00001913"/>
    </source>
</evidence>
<organism evidence="7 8">
    <name type="scientific">Sphingomonas kaistensis</name>
    <dbReference type="NCBI Taxonomy" id="298708"/>
    <lineage>
        <taxon>Bacteria</taxon>
        <taxon>Pseudomonadati</taxon>
        <taxon>Pseudomonadota</taxon>
        <taxon>Alphaproteobacteria</taxon>
        <taxon>Sphingomonadales</taxon>
        <taxon>Sphingomonadaceae</taxon>
        <taxon>Sphingomonas</taxon>
    </lineage>
</organism>
<feature type="domain" description="Peptidase metallopeptidase" evidence="6">
    <location>
        <begin position="84"/>
        <end position="262"/>
    </location>
</feature>
<dbReference type="RefSeq" id="WP_338502932.1">
    <property type="nucleotide sequence ID" value="NZ_CP145607.1"/>
</dbReference>
<evidence type="ECO:0000256" key="5">
    <source>
        <dbReference type="ARBA" id="ARBA00022737"/>
    </source>
</evidence>
<dbReference type="InterPro" id="IPR018511">
    <property type="entry name" value="Hemolysin-typ_Ca-bd_CS"/>
</dbReference>
<evidence type="ECO:0000256" key="4">
    <source>
        <dbReference type="ARBA" id="ARBA00022525"/>
    </source>
</evidence>
<dbReference type="SUPFAM" id="SSF55486">
    <property type="entry name" value="Metalloproteases ('zincins'), catalytic domain"/>
    <property type="match status" value="1"/>
</dbReference>
<protein>
    <submittedName>
        <fullName evidence="7">M10 family metallopeptidase C-terminal domain-containing protein</fullName>
    </submittedName>
</protein>
<dbReference type="SUPFAM" id="SSF51120">
    <property type="entry name" value="beta-Roll"/>
    <property type="match status" value="2"/>
</dbReference>
<dbReference type="InterPro" id="IPR001343">
    <property type="entry name" value="Hemolysn_Ca-bd"/>
</dbReference>
<dbReference type="Gene3D" id="3.40.390.10">
    <property type="entry name" value="Collagenase (Catalytic Domain)"/>
    <property type="match status" value="1"/>
</dbReference>
<dbReference type="InterPro" id="IPR011049">
    <property type="entry name" value="Serralysin-like_metalloprot_C"/>
</dbReference>
<dbReference type="Proteomes" id="UP001382935">
    <property type="component" value="Chromosome"/>
</dbReference>
<reference evidence="7 8" key="1">
    <citation type="submission" date="2024-02" db="EMBL/GenBank/DDBJ databases">
        <title>Full genome sequence of Sphingomonas kaistensis.</title>
        <authorList>
            <person name="Poletto B.L."/>
            <person name="Silva G."/>
            <person name="Galante D."/>
            <person name="Campos K.R."/>
            <person name="Santos M.B.N."/>
            <person name="Sacchi C.T."/>
        </authorList>
    </citation>
    <scope>NUCLEOTIDE SEQUENCE [LARGE SCALE GENOMIC DNA]</scope>
    <source>
        <strain evidence="7 8">MA4R</strain>
    </source>
</reference>
<evidence type="ECO:0000256" key="2">
    <source>
        <dbReference type="ARBA" id="ARBA00004613"/>
    </source>
</evidence>
<dbReference type="CDD" id="cd04277">
    <property type="entry name" value="ZnMc_serralysin_like"/>
    <property type="match status" value="1"/>
</dbReference>
<evidence type="ECO:0000256" key="3">
    <source>
        <dbReference type="ARBA" id="ARBA00009490"/>
    </source>
</evidence>
<dbReference type="EMBL" id="CP145607">
    <property type="protein sequence ID" value="WWM70280.1"/>
    <property type="molecule type" value="Genomic_DNA"/>
</dbReference>
<dbReference type="SMART" id="SM00235">
    <property type="entry name" value="ZnMc"/>
    <property type="match status" value="1"/>
</dbReference>
<comment type="subcellular location">
    <subcellularLocation>
        <location evidence="2">Secreted</location>
    </subcellularLocation>
</comment>
<dbReference type="InterPro" id="IPR050557">
    <property type="entry name" value="RTX_toxin/Mannuronan_C5-epim"/>
</dbReference>
<dbReference type="InterPro" id="IPR013858">
    <property type="entry name" value="Peptidase_M10B_C"/>
</dbReference>
<proteinExistence type="inferred from homology"/>
<comment type="similarity">
    <text evidence="3">Belongs to the peptidase M10B family.</text>
</comment>
<keyword evidence="4" id="KW-0964">Secreted</keyword>
<keyword evidence="5" id="KW-0677">Repeat</keyword>
<gene>
    <name evidence="7" type="ORF">V6R86_06195</name>
</gene>
<dbReference type="PANTHER" id="PTHR38340">
    <property type="entry name" value="S-LAYER PROTEIN"/>
    <property type="match status" value="1"/>
</dbReference>
<dbReference type="PROSITE" id="PS00330">
    <property type="entry name" value="HEMOLYSIN_CALCIUM"/>
    <property type="match status" value="1"/>
</dbReference>
<dbReference type="Pfam" id="PF00353">
    <property type="entry name" value="HemolysinCabind"/>
    <property type="match status" value="2"/>
</dbReference>
<accession>A0ABZ2G063</accession>
<evidence type="ECO:0000313" key="7">
    <source>
        <dbReference type="EMBL" id="WWM70280.1"/>
    </source>
</evidence>
<evidence type="ECO:0000259" key="6">
    <source>
        <dbReference type="SMART" id="SM00235"/>
    </source>
</evidence>